<dbReference type="KEGG" id="llu:AKJ09_06968"/>
<dbReference type="Pfam" id="PF17517">
    <property type="entry name" value="IgGFc_binding"/>
    <property type="match status" value="1"/>
</dbReference>
<evidence type="ECO:0000256" key="1">
    <source>
        <dbReference type="SAM" id="SignalP"/>
    </source>
</evidence>
<feature type="chain" id="PRO_5005466585" description="IgGFc-binding protein N-terminal domain-containing protein" evidence="1">
    <location>
        <begin position="21"/>
        <end position="602"/>
    </location>
</feature>
<dbReference type="RefSeq" id="WP_146651616.1">
    <property type="nucleotide sequence ID" value="NZ_CP012333.1"/>
</dbReference>
<organism evidence="3 4">
    <name type="scientific">Labilithrix luteola</name>
    <dbReference type="NCBI Taxonomy" id="1391654"/>
    <lineage>
        <taxon>Bacteria</taxon>
        <taxon>Pseudomonadati</taxon>
        <taxon>Myxococcota</taxon>
        <taxon>Polyangia</taxon>
        <taxon>Polyangiales</taxon>
        <taxon>Labilitrichaceae</taxon>
        <taxon>Labilithrix</taxon>
    </lineage>
</organism>
<feature type="signal peptide" evidence="1">
    <location>
        <begin position="1"/>
        <end position="20"/>
    </location>
</feature>
<proteinExistence type="predicted"/>
<dbReference type="AlphaFoldDB" id="A0A0K1Q4J1"/>
<reference evidence="3 4" key="1">
    <citation type="submission" date="2015-08" db="EMBL/GenBank/DDBJ databases">
        <authorList>
            <person name="Babu N.S."/>
            <person name="Beckwith C.J."/>
            <person name="Beseler K.G."/>
            <person name="Brison A."/>
            <person name="Carone J.V."/>
            <person name="Caskin T.P."/>
            <person name="Diamond M."/>
            <person name="Durham M.E."/>
            <person name="Foxe J.M."/>
            <person name="Go M."/>
            <person name="Henderson B.A."/>
            <person name="Jones I.B."/>
            <person name="McGettigan J.A."/>
            <person name="Micheletti S.J."/>
            <person name="Nasrallah M.E."/>
            <person name="Ortiz D."/>
            <person name="Piller C.R."/>
            <person name="Privatt S.R."/>
            <person name="Schneider S.L."/>
            <person name="Sharp S."/>
            <person name="Smith T.C."/>
            <person name="Stanton J.D."/>
            <person name="Ullery H.E."/>
            <person name="Wilson R.J."/>
            <person name="Serrano M.G."/>
            <person name="Buck G."/>
            <person name="Lee V."/>
            <person name="Wang Y."/>
            <person name="Carvalho R."/>
            <person name="Voegtly L."/>
            <person name="Shi R."/>
            <person name="Duckworth R."/>
            <person name="Johnson A."/>
            <person name="Loviza R."/>
            <person name="Walstead R."/>
            <person name="Shah Z."/>
            <person name="Kiflezghi M."/>
            <person name="Wade K."/>
            <person name="Ball S.L."/>
            <person name="Bradley K.W."/>
            <person name="Asai D.J."/>
            <person name="Bowman C.A."/>
            <person name="Russell D.A."/>
            <person name="Pope W.H."/>
            <person name="Jacobs-Sera D."/>
            <person name="Hendrix R.W."/>
            <person name="Hatfull G.F."/>
        </authorList>
    </citation>
    <scope>NUCLEOTIDE SEQUENCE [LARGE SCALE GENOMIC DNA]</scope>
    <source>
        <strain evidence="3 4">DSM 27648</strain>
    </source>
</reference>
<feature type="domain" description="IgGFc-binding protein N-terminal" evidence="2">
    <location>
        <begin position="248"/>
        <end position="576"/>
    </location>
</feature>
<dbReference type="STRING" id="1391654.AKJ09_06968"/>
<dbReference type="PANTHER" id="PTHR46534:SF1">
    <property type="entry name" value="IGGFC-BINDING PROTEIN N-TERMINAL DOMAIN-CONTAINING PROTEIN"/>
    <property type="match status" value="1"/>
</dbReference>
<dbReference type="PANTHER" id="PTHR46534">
    <property type="entry name" value="IGGFC_BINDING DOMAIN-CONTAINING PROTEIN"/>
    <property type="match status" value="1"/>
</dbReference>
<name>A0A0K1Q4J1_9BACT</name>
<dbReference type="PROSITE" id="PS51257">
    <property type="entry name" value="PROKAR_LIPOPROTEIN"/>
    <property type="match status" value="1"/>
</dbReference>
<accession>A0A0K1Q4J1</accession>
<keyword evidence="4" id="KW-1185">Reference proteome</keyword>
<evidence type="ECO:0000313" key="4">
    <source>
        <dbReference type="Proteomes" id="UP000064967"/>
    </source>
</evidence>
<dbReference type="EMBL" id="CP012333">
    <property type="protein sequence ID" value="AKV00305.1"/>
    <property type="molecule type" value="Genomic_DNA"/>
</dbReference>
<dbReference type="OrthoDB" id="5486557at2"/>
<evidence type="ECO:0000259" key="2">
    <source>
        <dbReference type="Pfam" id="PF17517"/>
    </source>
</evidence>
<gene>
    <name evidence="3" type="ORF">AKJ09_06968</name>
</gene>
<dbReference type="InterPro" id="IPR035234">
    <property type="entry name" value="IgGFc-bd_N"/>
</dbReference>
<keyword evidence="1" id="KW-0732">Signal</keyword>
<protein>
    <recommendedName>
        <fullName evidence="2">IgGFc-binding protein N-terminal domain-containing protein</fullName>
    </recommendedName>
</protein>
<evidence type="ECO:0000313" key="3">
    <source>
        <dbReference type="EMBL" id="AKV00305.1"/>
    </source>
</evidence>
<dbReference type="Proteomes" id="UP000064967">
    <property type="component" value="Chromosome"/>
</dbReference>
<dbReference type="PATRIC" id="fig|1391654.3.peg.7074"/>
<sequence length="602" mass="63458">MIRSSSVIASVAVASVFALAALASCGGTDRAFAPEPPGDFVSAEAGPLETGPSCAGLRCSRDLKKVVDGCTEQVITPCGPDQGCADGACVDACTAAAVAKGSAGCSFSTLPPDQPMPYAGSCFAAMIANTWDRPVTITADYGASPLDLKDSLFTAETVGSETKYTKLEGPLPAGQVALVFLSEIRPQLPPVGFEQIHQICPEGTLGAYLGDPISHGTTVTKAFSIKTDAPVSAYSIYPYGGAKTHVPTATLLFPTTSWTTNYLAINAWPMMRNSQGQLIGEPMLQVVASEDDTEVRLRPNVNLTGGAGVKGTAAGETVAVKLARGEVLQITQNEELTGSPIESTKPVGVFGGSRCTYVPADGVQACDILHQQIPPLSTWGNEYAFVSYRGRMSGGLARTEIVPYRMVGAVDGTVLTYDPAPPRDAPMTLRAGEVATLLTDQLFVVKSQDAEHPFYAATLMTGAAYNTSGSQVNDGDPDFVNLVPSEQYLDRYVFFADYSFPETRLTIVRRKSPQGFMPVELDCLGNVDGFKPLGSSGEYEYAWVDMTTNFGPASGTCRAGRHEAKSEGPFALTVWGLGFCASYGYAGGMGSRPLTKVEVPVH</sequence>